<feature type="compositionally biased region" description="Low complexity" evidence="1">
    <location>
        <begin position="566"/>
        <end position="577"/>
    </location>
</feature>
<protein>
    <submittedName>
        <fullName evidence="2">Uncharacterized protein</fullName>
    </submittedName>
</protein>
<keyword evidence="3" id="KW-1185">Reference proteome</keyword>
<comment type="caution">
    <text evidence="2">The sequence shown here is derived from an EMBL/GenBank/DDBJ whole genome shotgun (WGS) entry which is preliminary data.</text>
</comment>
<feature type="compositionally biased region" description="Basic residues" evidence="1">
    <location>
        <begin position="377"/>
        <end position="387"/>
    </location>
</feature>
<accession>A0AA38LVN6</accession>
<dbReference type="RefSeq" id="XP_052946495.1">
    <property type="nucleotide sequence ID" value="XM_053093410.1"/>
</dbReference>
<dbReference type="EMBL" id="JAKWFO010000005">
    <property type="protein sequence ID" value="KAI9636718.1"/>
    <property type="molecule type" value="Genomic_DNA"/>
</dbReference>
<dbReference type="Proteomes" id="UP001164286">
    <property type="component" value="Unassembled WGS sequence"/>
</dbReference>
<evidence type="ECO:0000256" key="1">
    <source>
        <dbReference type="SAM" id="MobiDB-lite"/>
    </source>
</evidence>
<feature type="compositionally biased region" description="Basic and acidic residues" evidence="1">
    <location>
        <begin position="548"/>
        <end position="564"/>
    </location>
</feature>
<feature type="compositionally biased region" description="Acidic residues" evidence="1">
    <location>
        <begin position="414"/>
        <end position="427"/>
    </location>
</feature>
<dbReference type="AlphaFoldDB" id="A0AA38LVN6"/>
<name>A0AA38LVN6_9TREE</name>
<feature type="compositionally biased region" description="Basic and acidic residues" evidence="1">
    <location>
        <begin position="290"/>
        <end position="310"/>
    </location>
</feature>
<feature type="region of interest" description="Disordered" evidence="1">
    <location>
        <begin position="548"/>
        <end position="585"/>
    </location>
</feature>
<feature type="compositionally biased region" description="Basic and acidic residues" evidence="1">
    <location>
        <begin position="273"/>
        <end position="283"/>
    </location>
</feature>
<dbReference type="GeneID" id="77732615"/>
<feature type="compositionally biased region" description="Polar residues" evidence="1">
    <location>
        <begin position="336"/>
        <end position="350"/>
    </location>
</feature>
<organism evidence="2 3">
    <name type="scientific">Dioszegia hungarica</name>
    <dbReference type="NCBI Taxonomy" id="4972"/>
    <lineage>
        <taxon>Eukaryota</taxon>
        <taxon>Fungi</taxon>
        <taxon>Dikarya</taxon>
        <taxon>Basidiomycota</taxon>
        <taxon>Agaricomycotina</taxon>
        <taxon>Tremellomycetes</taxon>
        <taxon>Tremellales</taxon>
        <taxon>Bulleribasidiaceae</taxon>
        <taxon>Dioszegia</taxon>
    </lineage>
</organism>
<evidence type="ECO:0000313" key="2">
    <source>
        <dbReference type="EMBL" id="KAI9636718.1"/>
    </source>
</evidence>
<proteinExistence type="predicted"/>
<feature type="region of interest" description="Disordered" evidence="1">
    <location>
        <begin position="273"/>
        <end position="435"/>
    </location>
</feature>
<reference evidence="2" key="1">
    <citation type="journal article" date="2022" name="G3 (Bethesda)">
        <title>High quality genome of the basidiomycete yeast Dioszegia hungarica PDD-24b-2 isolated from cloud water.</title>
        <authorList>
            <person name="Jarrige D."/>
            <person name="Haridas S."/>
            <person name="Bleykasten-Grosshans C."/>
            <person name="Joly M."/>
            <person name="Nadalig T."/>
            <person name="Sancelme M."/>
            <person name="Vuilleumier S."/>
            <person name="Grigoriev I.V."/>
            <person name="Amato P."/>
            <person name="Bringel F."/>
        </authorList>
    </citation>
    <scope>NUCLEOTIDE SEQUENCE</scope>
    <source>
        <strain evidence="2">PDD-24b-2</strain>
    </source>
</reference>
<sequence length="701" mass="78299">MPRVAAPKPSSPHFSSPILVRLSALHRGLPQPAPAIKGTTVADIQVFAPLATPAVLSAVLEIRLPVSEFWKLVVEEDDGDVRDKEKEKSGKTPAKVRFTCLADILSAWLAYAQIRDQVEAGMAKFLLGHAHILMRLDRDNPGEFPAVLNYHLKTAQRRLHVGADFPLADWLKWDSEAFGRDFQSFANAYAAARAIVPTPSIPSGRQSVSVYRSPASAGVFRLSSTGKVTSQKPCFLWNRMEACMGDACEFKHMYPPLFVADLKERIQHCAQRIHREAGRDPTKRAISKAENGHMDRHCSRSRPRRGDRGAGARSPGSEGGGTDLATPQQPQQEQPSRSTNLLDDTASSIGLGNMFSHGTPSRRRRSTSAVSETPSEHRRRGGKRRQRSPGWMTTGTTVESDEVDEPALEGTNDAIDEASDPSEETEDPEPRVVPDDVVKPEIPEKVETSLGGGAKICEGETVPLFQGMGTGELNREPWTSESIRAYWAPDRVQCIFILLLYFYLPNFNRRSPSPAYYRYASEYRDDRDHRNRRDYRDDRDYWDDREYHRERHSRDRGFSRERQRSRTPTARPQAAPPILQGFPVQPGTPILPVPGSTIITSNPQPVVPPAAPAAAQDDTNSEWFQEETKEEETARKLKELLAEPDTTPVKPTEQCEFCFKVHPVAEKCTFQAWVSHRSDVASVRGAEGARRRVVSVRASYP</sequence>
<evidence type="ECO:0000313" key="3">
    <source>
        <dbReference type="Proteomes" id="UP001164286"/>
    </source>
</evidence>
<gene>
    <name evidence="2" type="ORF">MKK02DRAFT_45423</name>
</gene>